<dbReference type="InterPro" id="IPR001830">
    <property type="entry name" value="Glyco_trans_20"/>
</dbReference>
<dbReference type="InterPro" id="IPR023214">
    <property type="entry name" value="HAD_sf"/>
</dbReference>
<dbReference type="EMBL" id="CM029049">
    <property type="protein sequence ID" value="KAG2571925.1"/>
    <property type="molecule type" value="Genomic_DNA"/>
</dbReference>
<dbReference type="InterPro" id="IPR003337">
    <property type="entry name" value="Trehalose_PPase"/>
</dbReference>
<organism evidence="2 3">
    <name type="scientific">Panicum virgatum</name>
    <name type="common">Blackwell switchgrass</name>
    <dbReference type="NCBI Taxonomy" id="38727"/>
    <lineage>
        <taxon>Eukaryota</taxon>
        <taxon>Viridiplantae</taxon>
        <taxon>Streptophyta</taxon>
        <taxon>Embryophyta</taxon>
        <taxon>Tracheophyta</taxon>
        <taxon>Spermatophyta</taxon>
        <taxon>Magnoliopsida</taxon>
        <taxon>Liliopsida</taxon>
        <taxon>Poales</taxon>
        <taxon>Poaceae</taxon>
        <taxon>PACMAD clade</taxon>
        <taxon>Panicoideae</taxon>
        <taxon>Panicodae</taxon>
        <taxon>Paniceae</taxon>
        <taxon>Panicinae</taxon>
        <taxon>Panicum</taxon>
        <taxon>Panicum sect. Hiantes</taxon>
    </lineage>
</organism>
<dbReference type="Proteomes" id="UP000823388">
    <property type="component" value="Chromosome 7K"/>
</dbReference>
<dbReference type="Pfam" id="PF02358">
    <property type="entry name" value="Trehalose_PPase"/>
    <property type="match status" value="1"/>
</dbReference>
<dbReference type="GO" id="GO:0004805">
    <property type="term" value="F:trehalose-phosphatase activity"/>
    <property type="evidence" value="ECO:0007669"/>
    <property type="project" value="TreeGrafter"/>
</dbReference>
<comment type="caution">
    <text evidence="2">The sequence shown here is derived from an EMBL/GenBank/DDBJ whole genome shotgun (WGS) entry which is preliminary data.</text>
</comment>
<evidence type="ECO:0000313" key="2">
    <source>
        <dbReference type="EMBL" id="KAG2571925.1"/>
    </source>
</evidence>
<proteinExistence type="inferred from homology"/>
<dbReference type="GO" id="GO:0005829">
    <property type="term" value="C:cytosol"/>
    <property type="evidence" value="ECO:0007669"/>
    <property type="project" value="TreeGrafter"/>
</dbReference>
<reference evidence="2" key="1">
    <citation type="submission" date="2020-05" db="EMBL/GenBank/DDBJ databases">
        <title>WGS assembly of Panicum virgatum.</title>
        <authorList>
            <person name="Lovell J.T."/>
            <person name="Jenkins J."/>
            <person name="Shu S."/>
            <person name="Juenger T.E."/>
            <person name="Schmutz J."/>
        </authorList>
    </citation>
    <scope>NUCLEOTIDE SEQUENCE</scope>
    <source>
        <strain evidence="2">AP13</strain>
    </source>
</reference>
<dbReference type="PANTHER" id="PTHR10788:SF14">
    <property type="entry name" value="ALPHA,ALPHA-TREHALOSE-PHOSPHATE SYNTHASE [UDP-FORMING] 9-RELATED"/>
    <property type="match status" value="1"/>
</dbReference>
<sequence length="218" mass="24198">MSAAAPSAPSAAVTIAPAAEGRSVTSTLRTTWLYRSMGYIYRRQSLLQLLQQEILEVSILLGVNPWSVDDVADALCQATYLTEYEKQLRHEKHYRYVSTHDVAITGHTALLKIWKEHAKIITAEGAGLSGLVWLSPGFRKLSSEHFVSCYNKASRRAIFLDYDDTLVPQSSINKAPNAEVVSILKTLCNHPKNNVFIVSGRGQDSLDEWFSACEKLGI</sequence>
<dbReference type="SUPFAM" id="SSF53756">
    <property type="entry name" value="UDP-Glycosyltransferase/glycogen phosphorylase"/>
    <property type="match status" value="1"/>
</dbReference>
<dbReference type="GO" id="GO:0005992">
    <property type="term" value="P:trehalose biosynthetic process"/>
    <property type="evidence" value="ECO:0007669"/>
    <property type="project" value="InterPro"/>
</dbReference>
<dbReference type="PANTHER" id="PTHR10788">
    <property type="entry name" value="TREHALOSE-6-PHOSPHATE SYNTHASE"/>
    <property type="match status" value="1"/>
</dbReference>
<dbReference type="InterPro" id="IPR036412">
    <property type="entry name" value="HAD-like_sf"/>
</dbReference>
<dbReference type="AlphaFoldDB" id="A0A8T0QEL5"/>
<protein>
    <recommendedName>
        <fullName evidence="4">Trehalose-phosphatase</fullName>
    </recommendedName>
</protein>
<accession>A0A8T0QEL5</accession>
<comment type="similarity">
    <text evidence="1">In the N-terminal section; belongs to the glycosyltransferase 20 family.</text>
</comment>
<name>A0A8T0QEL5_PANVG</name>
<keyword evidence="3" id="KW-1185">Reference proteome</keyword>
<dbReference type="Gene3D" id="3.40.50.1000">
    <property type="entry name" value="HAD superfamily/HAD-like"/>
    <property type="match status" value="1"/>
</dbReference>
<dbReference type="SUPFAM" id="SSF56784">
    <property type="entry name" value="HAD-like"/>
    <property type="match status" value="1"/>
</dbReference>
<evidence type="ECO:0000256" key="1">
    <source>
        <dbReference type="ARBA" id="ARBA00005409"/>
    </source>
</evidence>
<evidence type="ECO:0000313" key="3">
    <source>
        <dbReference type="Proteomes" id="UP000823388"/>
    </source>
</evidence>
<evidence type="ECO:0008006" key="4">
    <source>
        <dbReference type="Google" id="ProtNLM"/>
    </source>
</evidence>
<dbReference type="Gene3D" id="3.40.50.2000">
    <property type="entry name" value="Glycogen Phosphorylase B"/>
    <property type="match status" value="1"/>
</dbReference>
<gene>
    <name evidence="2" type="ORF">PVAP13_7KG121415</name>
</gene>